<dbReference type="AlphaFoldDB" id="X0SR28"/>
<evidence type="ECO:0000313" key="4">
    <source>
        <dbReference type="EMBL" id="GAF83514.1"/>
    </source>
</evidence>
<evidence type="ECO:0000256" key="1">
    <source>
        <dbReference type="ARBA" id="ARBA00007137"/>
    </source>
</evidence>
<reference evidence="4" key="1">
    <citation type="journal article" date="2014" name="Front. Microbiol.">
        <title>High frequency of phylogenetically diverse reductive dehalogenase-homologous genes in deep subseafloor sedimentary metagenomes.</title>
        <authorList>
            <person name="Kawai M."/>
            <person name="Futagami T."/>
            <person name="Toyoda A."/>
            <person name="Takaki Y."/>
            <person name="Nishi S."/>
            <person name="Hori S."/>
            <person name="Arai W."/>
            <person name="Tsubouchi T."/>
            <person name="Morono Y."/>
            <person name="Uchiyama I."/>
            <person name="Ito T."/>
            <person name="Fujiyama A."/>
            <person name="Inagaki F."/>
            <person name="Takami H."/>
        </authorList>
    </citation>
    <scope>NUCLEOTIDE SEQUENCE</scope>
    <source>
        <strain evidence="4">Expedition CK06-06</strain>
    </source>
</reference>
<organism evidence="4">
    <name type="scientific">marine sediment metagenome</name>
    <dbReference type="NCBI Taxonomy" id="412755"/>
    <lineage>
        <taxon>unclassified sequences</taxon>
        <taxon>metagenomes</taxon>
        <taxon>ecological metagenomes</taxon>
    </lineage>
</organism>
<comment type="similarity">
    <text evidence="1">Belongs to the trimethylamine methyltransferase family.</text>
</comment>
<evidence type="ECO:0000256" key="3">
    <source>
        <dbReference type="ARBA" id="ARBA00022679"/>
    </source>
</evidence>
<dbReference type="EMBL" id="BARS01006125">
    <property type="protein sequence ID" value="GAF83514.1"/>
    <property type="molecule type" value="Genomic_DNA"/>
</dbReference>
<comment type="caution">
    <text evidence="4">The sequence shown here is derived from an EMBL/GenBank/DDBJ whole genome shotgun (WGS) entry which is preliminary data.</text>
</comment>
<name>X0SR28_9ZZZZ</name>
<keyword evidence="3" id="KW-0808">Transferase</keyword>
<dbReference type="InterPro" id="IPR010426">
    <property type="entry name" value="MTTB_MeTrfase"/>
</dbReference>
<dbReference type="InterPro" id="IPR038601">
    <property type="entry name" value="MttB-like_sf"/>
</dbReference>
<proteinExistence type="inferred from homology"/>
<dbReference type="GO" id="GO:0015948">
    <property type="term" value="P:methanogenesis"/>
    <property type="evidence" value="ECO:0007669"/>
    <property type="project" value="InterPro"/>
</dbReference>
<gene>
    <name evidence="4" type="ORF">S01H1_11977</name>
</gene>
<dbReference type="GO" id="GO:0008168">
    <property type="term" value="F:methyltransferase activity"/>
    <property type="evidence" value="ECO:0007669"/>
    <property type="project" value="UniProtKB-KW"/>
</dbReference>
<dbReference type="GO" id="GO:0032259">
    <property type="term" value="P:methylation"/>
    <property type="evidence" value="ECO:0007669"/>
    <property type="project" value="UniProtKB-KW"/>
</dbReference>
<keyword evidence="2" id="KW-0489">Methyltransferase</keyword>
<protein>
    <recommendedName>
        <fullName evidence="5">Trimethylamine methyltransferase</fullName>
    </recommendedName>
</protein>
<evidence type="ECO:0000256" key="2">
    <source>
        <dbReference type="ARBA" id="ARBA00022603"/>
    </source>
</evidence>
<evidence type="ECO:0008006" key="5">
    <source>
        <dbReference type="Google" id="ProtNLM"/>
    </source>
</evidence>
<dbReference type="Gene3D" id="3.20.20.480">
    <property type="entry name" value="Trimethylamine methyltransferase-like"/>
    <property type="match status" value="1"/>
</dbReference>
<accession>X0SR28</accession>
<dbReference type="Pfam" id="PF06253">
    <property type="entry name" value="MTTB"/>
    <property type="match status" value="1"/>
</dbReference>
<sequence length="122" mass="13549">MAKSKITFLSKAELEAIHNASLEVLEETGTVVESREALDVLKKAGARVDYDECRVKIPRELVAEALNRAPKTINYSDRNPNNDLVLNKERPYFCAMGGIRSSTIGRQGSAGIPPPRIWPARR</sequence>